<name>A0A1M7YJ86_9FIRM</name>
<dbReference type="STRING" id="1121345.SAMN02745217_03725"/>
<dbReference type="Gene3D" id="2.60.40.10">
    <property type="entry name" value="Immunoglobulins"/>
    <property type="match status" value="2"/>
</dbReference>
<evidence type="ECO:0000313" key="4">
    <source>
        <dbReference type="Proteomes" id="UP000184612"/>
    </source>
</evidence>
<dbReference type="InterPro" id="IPR013783">
    <property type="entry name" value="Ig-like_fold"/>
</dbReference>
<feature type="domain" description="Fibronectin type-III" evidence="2">
    <location>
        <begin position="429"/>
        <end position="523"/>
    </location>
</feature>
<dbReference type="EMBL" id="FRFD01000011">
    <property type="protein sequence ID" value="SHO52588.1"/>
    <property type="molecule type" value="Genomic_DNA"/>
</dbReference>
<dbReference type="Pfam" id="PF13306">
    <property type="entry name" value="LRR_5"/>
    <property type="match status" value="1"/>
</dbReference>
<dbReference type="InterPro" id="IPR032675">
    <property type="entry name" value="LRR_dom_sf"/>
</dbReference>
<keyword evidence="4" id="KW-1185">Reference proteome</keyword>
<evidence type="ECO:0000313" key="3">
    <source>
        <dbReference type="EMBL" id="SHO52588.1"/>
    </source>
</evidence>
<dbReference type="InterPro" id="IPR001611">
    <property type="entry name" value="Leu-rich_rpt"/>
</dbReference>
<dbReference type="SUPFAM" id="SSF52058">
    <property type="entry name" value="L domain-like"/>
    <property type="match status" value="1"/>
</dbReference>
<dbReference type="Proteomes" id="UP000184612">
    <property type="component" value="Unassembled WGS sequence"/>
</dbReference>
<keyword evidence="1" id="KW-1133">Transmembrane helix</keyword>
<dbReference type="SMART" id="SM00060">
    <property type="entry name" value="FN3"/>
    <property type="match status" value="2"/>
</dbReference>
<feature type="transmembrane region" description="Helical" evidence="1">
    <location>
        <begin position="7"/>
        <end position="26"/>
    </location>
</feature>
<dbReference type="RefSeq" id="WP_073590364.1">
    <property type="nucleotide sequence ID" value="NZ_FRFD01000011.1"/>
</dbReference>
<dbReference type="AlphaFoldDB" id="A0A1M7YJ86"/>
<dbReference type="SUPFAM" id="SSF49265">
    <property type="entry name" value="Fibronectin type III"/>
    <property type="match status" value="1"/>
</dbReference>
<dbReference type="PROSITE" id="PS50853">
    <property type="entry name" value="FN3"/>
    <property type="match status" value="1"/>
</dbReference>
<dbReference type="PANTHER" id="PTHR45661:SF3">
    <property type="entry name" value="IG-LIKE DOMAIN-CONTAINING PROTEIN"/>
    <property type="match status" value="1"/>
</dbReference>
<keyword evidence="1" id="KW-0812">Transmembrane</keyword>
<dbReference type="InterPro" id="IPR003961">
    <property type="entry name" value="FN3_dom"/>
</dbReference>
<evidence type="ECO:0000256" key="1">
    <source>
        <dbReference type="SAM" id="Phobius"/>
    </source>
</evidence>
<sequence length="606" mass="66680">MKKSIQVYILVFVSMFLLALIVKPVHIKAAVSKDGNWEYWQDDGRTYISPKSDKVKKGAVTIPSKVDGHTITAIGGYAFWDCTELTGITMPDTVTMIDSQAFRNCENLKSISLSKNLQLIADHAFHACTSLTHIELPDSLTCISTGAFDYCENLEEVKIPGKIKILYDGIFGSCYSLKKVIIPNSVTVIEENVFFECKALESISLPSSLKSIGEGAFSRCEALKTIKLPESVTSIGEDVFSQCSSLKSITIPSKIKTISDSLFYDCSSLTDVKLPEKLKGIEKGAFSQCTGLTHIDLPESLGYIMNYAFLGCTALKSIELPKNLHAVYGSAFCGCISLESVKAPGITAVMKNTFYNCKSLTSITLPDNLKYIEEDAFWGCDRLTVVFCGKKNKLVRRYEFRNDQISFIDPAEDLDRDAVKKLFLDNSKIPDNMKASNSGYDSIKLSWEFVGDASGYQIYRAASLGGKYNCIKNTASTEYVNTGLLSGNTYYYKVRAFKYMGSIKVLGNFTEPVSAVPVLAAPANLKTAAYGGNGVKISWNKTGGASGYQIYAAASQNGPYKWLKTTPNSYYVYSGKKKGSTLYFQVRGIRYAGEKKLYSRFSVTAG</sequence>
<dbReference type="Gene3D" id="3.80.10.10">
    <property type="entry name" value="Ribonuclease Inhibitor"/>
    <property type="match status" value="3"/>
</dbReference>
<dbReference type="InterPro" id="IPR053139">
    <property type="entry name" value="Surface_bspA-like"/>
</dbReference>
<dbReference type="InterPro" id="IPR026906">
    <property type="entry name" value="LRR_5"/>
</dbReference>
<dbReference type="InterPro" id="IPR036116">
    <property type="entry name" value="FN3_sf"/>
</dbReference>
<dbReference type="PANTHER" id="PTHR45661">
    <property type="entry name" value="SURFACE ANTIGEN"/>
    <property type="match status" value="1"/>
</dbReference>
<protein>
    <submittedName>
        <fullName evidence="3">Fibronectin type III domain-containing protein</fullName>
    </submittedName>
</protein>
<accession>A0A1M7YJ86</accession>
<evidence type="ECO:0000259" key="2">
    <source>
        <dbReference type="PROSITE" id="PS50853"/>
    </source>
</evidence>
<gene>
    <name evidence="3" type="ORF">SAMN02745217_03725</name>
</gene>
<dbReference type="CDD" id="cd00063">
    <property type="entry name" value="FN3"/>
    <property type="match status" value="1"/>
</dbReference>
<organism evidence="3 4">
    <name type="scientific">Anaerocolumna xylanovorans DSM 12503</name>
    <dbReference type="NCBI Taxonomy" id="1121345"/>
    <lineage>
        <taxon>Bacteria</taxon>
        <taxon>Bacillati</taxon>
        <taxon>Bacillota</taxon>
        <taxon>Clostridia</taxon>
        <taxon>Lachnospirales</taxon>
        <taxon>Lachnospiraceae</taxon>
        <taxon>Anaerocolumna</taxon>
    </lineage>
</organism>
<keyword evidence="1" id="KW-0472">Membrane</keyword>
<dbReference type="Pfam" id="PF13855">
    <property type="entry name" value="LRR_8"/>
    <property type="match status" value="1"/>
</dbReference>
<proteinExistence type="predicted"/>
<dbReference type="OrthoDB" id="1814867at2"/>
<reference evidence="3 4" key="1">
    <citation type="submission" date="2016-12" db="EMBL/GenBank/DDBJ databases">
        <authorList>
            <person name="Song W.-J."/>
            <person name="Kurnit D.M."/>
        </authorList>
    </citation>
    <scope>NUCLEOTIDE SEQUENCE [LARGE SCALE GENOMIC DNA]</scope>
    <source>
        <strain evidence="3 4">DSM 12503</strain>
    </source>
</reference>